<keyword evidence="1" id="KW-1133">Transmembrane helix</keyword>
<gene>
    <name evidence="2" type="ORF">HPE63_02290</name>
</gene>
<protein>
    <submittedName>
        <fullName evidence="2">Uncharacterized protein</fullName>
    </submittedName>
</protein>
<organism evidence="2 3">
    <name type="scientific">Maribacter arenosus</name>
    <dbReference type="NCBI Taxonomy" id="1854708"/>
    <lineage>
        <taxon>Bacteria</taxon>
        <taxon>Pseudomonadati</taxon>
        <taxon>Bacteroidota</taxon>
        <taxon>Flavobacteriia</taxon>
        <taxon>Flavobacteriales</taxon>
        <taxon>Flavobacteriaceae</taxon>
        <taxon>Maribacter</taxon>
    </lineage>
</organism>
<dbReference type="Proteomes" id="UP000598350">
    <property type="component" value="Unassembled WGS sequence"/>
</dbReference>
<dbReference type="EMBL" id="JABTCG010000001">
    <property type="protein sequence ID" value="MBD0849483.1"/>
    <property type="molecule type" value="Genomic_DNA"/>
</dbReference>
<evidence type="ECO:0000313" key="2">
    <source>
        <dbReference type="EMBL" id="MBD0849483.1"/>
    </source>
</evidence>
<feature type="transmembrane region" description="Helical" evidence="1">
    <location>
        <begin position="164"/>
        <end position="185"/>
    </location>
</feature>
<proteinExistence type="predicted"/>
<sequence length="564" mass="64952">MKSLSKQKNYPLSFFGKNKRFTSFLSMLLTLAFLNLNVGCSYYNVRNVTTSSETMYGQIEEFNKSQQYAVMHSGLNTWHLNNLVLNEDNQTISGTAQKIESTHTPLKPRDSKRVHRYTRKQSPLNEVHFYINRTNTPDYGAQVTIPFSEISSISVNDKNTGRSVVNVVMGTIGVIAGIFIIILATKSSCPFIYVKDGDEFIFTGELYPGVLTANQQRDDYLQLPSLNENNSDYSILITNELKEIQFTDFVQLLEVDHPKNVDVLLDKNGNPHTFSEIISPKTVMVDNLKMENGPVMTQDNDSYLFNTDTNDSSSIRNIEMTFKAPKQISKAKLFLTVKNSMWLDYAFGRFNEKFGTYYPQFQKDQQKVSKEKSAKWMNEQNIPLSIYIKTSTGWELVDRINTVGPMAFRNIAVPLDLSKAVGGEVVLKLETGFMFWEVDYAGIDFTENVTLDVKYINPYQALDENNENVTQLLASEDQRYFVQPNIGDKVWVNFKTSEPDQDIERSYFLKNRGYYNYIRDYQGDPDFRELKLFRSAGTFTDFSKYEYETLMDFENHFDVVLNTK</sequence>
<keyword evidence="3" id="KW-1185">Reference proteome</keyword>
<comment type="caution">
    <text evidence="2">The sequence shown here is derived from an EMBL/GenBank/DDBJ whole genome shotgun (WGS) entry which is preliminary data.</text>
</comment>
<dbReference type="RefSeq" id="WP_188312607.1">
    <property type="nucleotide sequence ID" value="NZ_JABTCG010000001.1"/>
</dbReference>
<evidence type="ECO:0000256" key="1">
    <source>
        <dbReference type="SAM" id="Phobius"/>
    </source>
</evidence>
<keyword evidence="1" id="KW-0472">Membrane</keyword>
<feature type="transmembrane region" description="Helical" evidence="1">
    <location>
        <begin position="21"/>
        <end position="45"/>
    </location>
</feature>
<keyword evidence="1" id="KW-0812">Transmembrane</keyword>
<evidence type="ECO:0000313" key="3">
    <source>
        <dbReference type="Proteomes" id="UP000598350"/>
    </source>
</evidence>
<accession>A0ABR7V7X4</accession>
<name>A0ABR7V7X4_9FLAO</name>
<reference evidence="2 3" key="1">
    <citation type="submission" date="2020-05" db="EMBL/GenBank/DDBJ databases">
        <title>The draft genome sequence of Maribacter arenosus CAU 1321.</title>
        <authorList>
            <person name="Mu L."/>
        </authorList>
    </citation>
    <scope>NUCLEOTIDE SEQUENCE [LARGE SCALE GENOMIC DNA]</scope>
    <source>
        <strain evidence="2 3">CAU 1321</strain>
    </source>
</reference>